<dbReference type="InterPro" id="IPR036890">
    <property type="entry name" value="HATPase_C_sf"/>
</dbReference>
<proteinExistence type="predicted"/>
<keyword evidence="5" id="KW-1133">Transmembrane helix</keyword>
<feature type="transmembrane region" description="Helical" evidence="5">
    <location>
        <begin position="232"/>
        <end position="253"/>
    </location>
</feature>
<evidence type="ECO:0000256" key="1">
    <source>
        <dbReference type="ARBA" id="ARBA00000085"/>
    </source>
</evidence>
<evidence type="ECO:0000259" key="6">
    <source>
        <dbReference type="PROSITE" id="PS50109"/>
    </source>
</evidence>
<evidence type="ECO:0000256" key="5">
    <source>
        <dbReference type="SAM" id="Phobius"/>
    </source>
</evidence>
<dbReference type="Pfam" id="PF02518">
    <property type="entry name" value="HATPase_c"/>
    <property type="match status" value="1"/>
</dbReference>
<dbReference type="PROSITE" id="PS50109">
    <property type="entry name" value="HIS_KIN"/>
    <property type="match status" value="1"/>
</dbReference>
<feature type="transmembrane region" description="Helical" evidence="5">
    <location>
        <begin position="360"/>
        <end position="377"/>
    </location>
</feature>
<dbReference type="Gene3D" id="1.10.287.130">
    <property type="match status" value="1"/>
</dbReference>
<dbReference type="SMART" id="SM00388">
    <property type="entry name" value="HisKA"/>
    <property type="match status" value="1"/>
</dbReference>
<dbReference type="Pfam" id="PF00512">
    <property type="entry name" value="HisKA"/>
    <property type="match status" value="1"/>
</dbReference>
<feature type="transmembrane region" description="Helical" evidence="5">
    <location>
        <begin position="328"/>
        <end position="348"/>
    </location>
</feature>
<gene>
    <name evidence="7" type="ORF">QQ008_03495</name>
</gene>
<feature type="transmembrane region" description="Helical" evidence="5">
    <location>
        <begin position="302"/>
        <end position="322"/>
    </location>
</feature>
<feature type="transmembrane region" description="Helical" evidence="5">
    <location>
        <begin position="273"/>
        <end position="290"/>
    </location>
</feature>
<dbReference type="InterPro" id="IPR004358">
    <property type="entry name" value="Sig_transdc_His_kin-like_C"/>
</dbReference>
<keyword evidence="3" id="KW-0597">Phosphoprotein</keyword>
<dbReference type="PANTHER" id="PTHR43547:SF2">
    <property type="entry name" value="HYBRID SIGNAL TRANSDUCTION HISTIDINE KINASE C"/>
    <property type="match status" value="1"/>
</dbReference>
<sequence>MGRMLWGWQIFNHKSGLALGAVICCIFLFNACISQPEIDEIEMSYSDDKLIGIYQLNDNWEFYWGKLLDPEEIDHTEINPYHVKLPDSWTTFSDLNGNTFPAHGDATFRYRLDLKKRTTNLGLFIPKIWCANKTWVNGNLVGERGSLGKENYKNLILEKLVLLEPSSKLDVVIQISNYSLFNSGIIEPIKIGDYNLLNQQKQTNGALNIFWIGCVFVIGLYHFLLYSSRKDFLSLLYFGIICLLIIVKLSVFGNHFIYEFLKNGILNFKWQSTLYYISTYMLAAVGLYYIKSLYPQETSLKITRIFGIIISLYCLFVLLTPVKLFSPTIFPFQAVILLCGAYIIYVLIRAFLSKRREANIQLVGIVIMIIASINDALDEFGIDITNQHEMVPIAFAALLIFQIIVIGKRFTHTYAELQDEVTERTKQISMQKEKIAEQNMMLKEKNETLAQLNSEKDNLMNVVAHDLKAPFNKIRGLLNIVQTLSEPNAEVQECLGMIEKVSDSGEKLIKNLLDINTIESDDQELEVKELNLGDILDQLSKAYQLQASNKEIKLASTIDDHEILTLETNENYLLRIMDNLISNALKFSKNKTTVVLKAGKYTENELFISIKDEGPGFTDEDKRLLFKKFQQLSAKPTGGESSTGLGLAIIKILVEKLNGKITLDSTPGEGSTFTLTLPGKTG</sequence>
<keyword evidence="7" id="KW-0418">Kinase</keyword>
<dbReference type="SUPFAM" id="SSF49785">
    <property type="entry name" value="Galactose-binding domain-like"/>
    <property type="match status" value="1"/>
</dbReference>
<keyword evidence="5" id="KW-0812">Transmembrane</keyword>
<dbReference type="EC" id="2.7.13.3" evidence="2"/>
<dbReference type="InterPro" id="IPR008979">
    <property type="entry name" value="Galactose-bd-like_sf"/>
</dbReference>
<feature type="domain" description="Histidine kinase" evidence="6">
    <location>
        <begin position="462"/>
        <end position="681"/>
    </location>
</feature>
<evidence type="ECO:0000313" key="7">
    <source>
        <dbReference type="EMBL" id="MDN5200402.1"/>
    </source>
</evidence>
<comment type="catalytic activity">
    <reaction evidence="1">
        <text>ATP + protein L-histidine = ADP + protein N-phospho-L-histidine.</text>
        <dbReference type="EC" id="2.7.13.3"/>
    </reaction>
</comment>
<dbReference type="GO" id="GO:0016301">
    <property type="term" value="F:kinase activity"/>
    <property type="evidence" value="ECO:0007669"/>
    <property type="project" value="UniProtKB-KW"/>
</dbReference>
<dbReference type="RefSeq" id="WP_346750427.1">
    <property type="nucleotide sequence ID" value="NZ_JAUJEA010000001.1"/>
</dbReference>
<accession>A0ABT8KK18</accession>
<dbReference type="SUPFAM" id="SSF47384">
    <property type="entry name" value="Homodimeric domain of signal transducing histidine kinase"/>
    <property type="match status" value="1"/>
</dbReference>
<evidence type="ECO:0000256" key="2">
    <source>
        <dbReference type="ARBA" id="ARBA00012438"/>
    </source>
</evidence>
<dbReference type="SUPFAM" id="SSF55874">
    <property type="entry name" value="ATPase domain of HSP90 chaperone/DNA topoisomerase II/histidine kinase"/>
    <property type="match status" value="1"/>
</dbReference>
<comment type="caution">
    <text evidence="7">The sequence shown here is derived from an EMBL/GenBank/DDBJ whole genome shotgun (WGS) entry which is preliminary data.</text>
</comment>
<dbReference type="SMART" id="SM00387">
    <property type="entry name" value="HATPase_c"/>
    <property type="match status" value="1"/>
</dbReference>
<dbReference type="EMBL" id="JAUJEA010000001">
    <property type="protein sequence ID" value="MDN5200402.1"/>
    <property type="molecule type" value="Genomic_DNA"/>
</dbReference>
<dbReference type="PRINTS" id="PR00344">
    <property type="entry name" value="BCTRLSENSOR"/>
</dbReference>
<dbReference type="Gene3D" id="2.60.120.260">
    <property type="entry name" value="Galactose-binding domain-like"/>
    <property type="match status" value="1"/>
</dbReference>
<dbReference type="InterPro" id="IPR005467">
    <property type="entry name" value="His_kinase_dom"/>
</dbReference>
<protein>
    <recommendedName>
        <fullName evidence="2">histidine kinase</fullName>
        <ecNumber evidence="2">2.7.13.3</ecNumber>
    </recommendedName>
</protein>
<reference evidence="7" key="1">
    <citation type="submission" date="2023-06" db="EMBL/GenBank/DDBJ databases">
        <title>Genomic of Parafulvivirga corallium.</title>
        <authorList>
            <person name="Wang G."/>
        </authorList>
    </citation>
    <scope>NUCLEOTIDE SEQUENCE</scope>
    <source>
        <strain evidence="7">BMA10</strain>
    </source>
</reference>
<feature type="coiled-coil region" evidence="4">
    <location>
        <begin position="435"/>
        <end position="462"/>
    </location>
</feature>
<dbReference type="CDD" id="cd00082">
    <property type="entry name" value="HisKA"/>
    <property type="match status" value="1"/>
</dbReference>
<organism evidence="7 8">
    <name type="scientific">Splendidivirga corallicola</name>
    <dbReference type="NCBI Taxonomy" id="3051826"/>
    <lineage>
        <taxon>Bacteria</taxon>
        <taxon>Pseudomonadati</taxon>
        <taxon>Bacteroidota</taxon>
        <taxon>Cytophagia</taxon>
        <taxon>Cytophagales</taxon>
        <taxon>Splendidivirgaceae</taxon>
        <taxon>Splendidivirga</taxon>
    </lineage>
</organism>
<dbReference type="InterPro" id="IPR011623">
    <property type="entry name" value="7TMR_DISM_rcpt_extracell_dom1"/>
</dbReference>
<keyword evidence="4" id="KW-0175">Coiled coil</keyword>
<dbReference type="Proteomes" id="UP001172082">
    <property type="component" value="Unassembled WGS sequence"/>
</dbReference>
<evidence type="ECO:0000256" key="4">
    <source>
        <dbReference type="SAM" id="Coils"/>
    </source>
</evidence>
<dbReference type="Pfam" id="PF07695">
    <property type="entry name" value="7TMR-DISM_7TM"/>
    <property type="match status" value="1"/>
</dbReference>
<dbReference type="PANTHER" id="PTHR43547">
    <property type="entry name" value="TWO-COMPONENT HISTIDINE KINASE"/>
    <property type="match status" value="1"/>
</dbReference>
<feature type="transmembrane region" description="Helical" evidence="5">
    <location>
        <begin position="205"/>
        <end position="225"/>
    </location>
</feature>
<dbReference type="CDD" id="cd00075">
    <property type="entry name" value="HATPase"/>
    <property type="match status" value="1"/>
</dbReference>
<dbReference type="InterPro" id="IPR003594">
    <property type="entry name" value="HATPase_dom"/>
</dbReference>
<dbReference type="Gene3D" id="3.30.565.10">
    <property type="entry name" value="Histidine kinase-like ATPase, C-terminal domain"/>
    <property type="match status" value="1"/>
</dbReference>
<keyword evidence="5" id="KW-0472">Membrane</keyword>
<name>A0ABT8KK18_9BACT</name>
<keyword evidence="8" id="KW-1185">Reference proteome</keyword>
<dbReference type="InterPro" id="IPR036097">
    <property type="entry name" value="HisK_dim/P_sf"/>
</dbReference>
<keyword evidence="7" id="KW-0808">Transferase</keyword>
<evidence type="ECO:0000313" key="8">
    <source>
        <dbReference type="Proteomes" id="UP001172082"/>
    </source>
</evidence>
<feature type="transmembrane region" description="Helical" evidence="5">
    <location>
        <begin position="389"/>
        <end position="407"/>
    </location>
</feature>
<evidence type="ECO:0000256" key="3">
    <source>
        <dbReference type="ARBA" id="ARBA00022553"/>
    </source>
</evidence>
<dbReference type="InterPro" id="IPR003661">
    <property type="entry name" value="HisK_dim/P_dom"/>
</dbReference>